<evidence type="ECO:0000313" key="2">
    <source>
        <dbReference type="EMBL" id="THU97302.1"/>
    </source>
</evidence>
<keyword evidence="1" id="KW-1133">Transmembrane helix</keyword>
<keyword evidence="1" id="KW-0472">Membrane</keyword>
<dbReference type="AlphaFoldDB" id="A0A4S8M509"/>
<evidence type="ECO:0000256" key="1">
    <source>
        <dbReference type="SAM" id="Phobius"/>
    </source>
</evidence>
<evidence type="ECO:0000313" key="3">
    <source>
        <dbReference type="Proteomes" id="UP000297245"/>
    </source>
</evidence>
<accession>A0A4S8M509</accession>
<keyword evidence="3" id="KW-1185">Reference proteome</keyword>
<dbReference type="Proteomes" id="UP000297245">
    <property type="component" value="Unassembled WGS sequence"/>
</dbReference>
<reference evidence="2 3" key="1">
    <citation type="journal article" date="2019" name="Nat. Ecol. Evol.">
        <title>Megaphylogeny resolves global patterns of mushroom evolution.</title>
        <authorList>
            <person name="Varga T."/>
            <person name="Krizsan K."/>
            <person name="Foldi C."/>
            <person name="Dima B."/>
            <person name="Sanchez-Garcia M."/>
            <person name="Sanchez-Ramirez S."/>
            <person name="Szollosi G.J."/>
            <person name="Szarkandi J.G."/>
            <person name="Papp V."/>
            <person name="Albert L."/>
            <person name="Andreopoulos W."/>
            <person name="Angelini C."/>
            <person name="Antonin V."/>
            <person name="Barry K.W."/>
            <person name="Bougher N.L."/>
            <person name="Buchanan P."/>
            <person name="Buyck B."/>
            <person name="Bense V."/>
            <person name="Catcheside P."/>
            <person name="Chovatia M."/>
            <person name="Cooper J."/>
            <person name="Damon W."/>
            <person name="Desjardin D."/>
            <person name="Finy P."/>
            <person name="Geml J."/>
            <person name="Haridas S."/>
            <person name="Hughes K."/>
            <person name="Justo A."/>
            <person name="Karasinski D."/>
            <person name="Kautmanova I."/>
            <person name="Kiss B."/>
            <person name="Kocsube S."/>
            <person name="Kotiranta H."/>
            <person name="LaButti K.M."/>
            <person name="Lechner B.E."/>
            <person name="Liimatainen K."/>
            <person name="Lipzen A."/>
            <person name="Lukacs Z."/>
            <person name="Mihaltcheva S."/>
            <person name="Morgado L.N."/>
            <person name="Niskanen T."/>
            <person name="Noordeloos M.E."/>
            <person name="Ohm R.A."/>
            <person name="Ortiz-Santana B."/>
            <person name="Ovrebo C."/>
            <person name="Racz N."/>
            <person name="Riley R."/>
            <person name="Savchenko A."/>
            <person name="Shiryaev A."/>
            <person name="Soop K."/>
            <person name="Spirin V."/>
            <person name="Szebenyi C."/>
            <person name="Tomsovsky M."/>
            <person name="Tulloss R.E."/>
            <person name="Uehling J."/>
            <person name="Grigoriev I.V."/>
            <person name="Vagvolgyi C."/>
            <person name="Papp T."/>
            <person name="Martin F.M."/>
            <person name="Miettinen O."/>
            <person name="Hibbett D.S."/>
            <person name="Nagy L.G."/>
        </authorList>
    </citation>
    <scope>NUCLEOTIDE SEQUENCE [LARGE SCALE GENOMIC DNA]</scope>
    <source>
        <strain evidence="2 3">CBS 962.96</strain>
    </source>
</reference>
<gene>
    <name evidence="2" type="ORF">K435DRAFT_778111</name>
</gene>
<keyword evidence="1" id="KW-0812">Transmembrane</keyword>
<name>A0A4S8M509_DENBC</name>
<protein>
    <submittedName>
        <fullName evidence="2">Uncharacterized protein</fullName>
    </submittedName>
</protein>
<proteinExistence type="predicted"/>
<organism evidence="2 3">
    <name type="scientific">Dendrothele bispora (strain CBS 962.96)</name>
    <dbReference type="NCBI Taxonomy" id="1314807"/>
    <lineage>
        <taxon>Eukaryota</taxon>
        <taxon>Fungi</taxon>
        <taxon>Dikarya</taxon>
        <taxon>Basidiomycota</taxon>
        <taxon>Agaricomycotina</taxon>
        <taxon>Agaricomycetes</taxon>
        <taxon>Agaricomycetidae</taxon>
        <taxon>Agaricales</taxon>
        <taxon>Agaricales incertae sedis</taxon>
        <taxon>Dendrothele</taxon>
    </lineage>
</organism>
<feature type="transmembrane region" description="Helical" evidence="1">
    <location>
        <begin position="12"/>
        <end position="33"/>
    </location>
</feature>
<dbReference type="EMBL" id="ML179158">
    <property type="protein sequence ID" value="THU97302.1"/>
    <property type="molecule type" value="Genomic_DNA"/>
</dbReference>
<sequence length="69" mass="7929">MNQSLAGEIQKSLLSVLCLWLHMMIPILCPIIQNGQEGTYLQSWPSRKIYHFGVPHILSRITIPSNQFH</sequence>